<dbReference type="EMBL" id="DF968183">
    <property type="protein sequence ID" value="GAP45131.1"/>
    <property type="molecule type" value="Genomic_DNA"/>
</dbReference>
<dbReference type="AlphaFoldDB" id="A0A0S7C288"/>
<organism evidence="8">
    <name type="scientific">Lentimicrobium saccharophilum</name>
    <dbReference type="NCBI Taxonomy" id="1678841"/>
    <lineage>
        <taxon>Bacteria</taxon>
        <taxon>Pseudomonadati</taxon>
        <taxon>Bacteroidota</taxon>
        <taxon>Bacteroidia</taxon>
        <taxon>Bacteroidales</taxon>
        <taxon>Lentimicrobiaceae</taxon>
        <taxon>Lentimicrobium</taxon>
    </lineage>
</organism>
<feature type="transmembrane region" description="Helical" evidence="6">
    <location>
        <begin position="299"/>
        <end position="323"/>
    </location>
</feature>
<dbReference type="RefSeq" id="WP_062045263.1">
    <property type="nucleotide sequence ID" value="NZ_DF968183.1"/>
</dbReference>
<evidence type="ECO:0000256" key="6">
    <source>
        <dbReference type="SAM" id="Phobius"/>
    </source>
</evidence>
<feature type="transmembrane region" description="Helical" evidence="6">
    <location>
        <begin position="6"/>
        <end position="24"/>
    </location>
</feature>
<dbReference type="GO" id="GO:0044341">
    <property type="term" value="P:sodium-dependent phosphate transport"/>
    <property type="evidence" value="ECO:0007669"/>
    <property type="project" value="InterPro"/>
</dbReference>
<evidence type="ECO:0000259" key="7">
    <source>
        <dbReference type="Pfam" id="PF01895"/>
    </source>
</evidence>
<dbReference type="Proteomes" id="UP000053091">
    <property type="component" value="Unassembled WGS sequence"/>
</dbReference>
<feature type="transmembrane region" description="Helical" evidence="6">
    <location>
        <begin position="89"/>
        <end position="111"/>
    </location>
</feature>
<keyword evidence="2" id="KW-1003">Cell membrane</keyword>
<dbReference type="Gene3D" id="1.20.58.220">
    <property type="entry name" value="Phosphate transport system protein phou homolog 2, domain 2"/>
    <property type="match status" value="1"/>
</dbReference>
<gene>
    <name evidence="8" type="ORF">TBC1_12951</name>
</gene>
<keyword evidence="3 6" id="KW-0812">Transmembrane</keyword>
<dbReference type="InterPro" id="IPR038078">
    <property type="entry name" value="PhoU-like_sf"/>
</dbReference>
<evidence type="ECO:0000256" key="5">
    <source>
        <dbReference type="ARBA" id="ARBA00023136"/>
    </source>
</evidence>
<evidence type="ECO:0000256" key="3">
    <source>
        <dbReference type="ARBA" id="ARBA00022692"/>
    </source>
</evidence>
<dbReference type="Pfam" id="PF01895">
    <property type="entry name" value="PhoU"/>
    <property type="match status" value="1"/>
</dbReference>
<feature type="transmembrane region" description="Helical" evidence="6">
    <location>
        <begin position="118"/>
        <end position="134"/>
    </location>
</feature>
<dbReference type="NCBIfam" id="TIGR00704">
    <property type="entry name" value="NaPi_cotrn_rel"/>
    <property type="match status" value="1"/>
</dbReference>
<protein>
    <submittedName>
        <fullName evidence="8">Na/Pi-cotransporter</fullName>
    </submittedName>
</protein>
<dbReference type="InterPro" id="IPR026022">
    <property type="entry name" value="PhoU_dom"/>
</dbReference>
<dbReference type="SUPFAM" id="SSF109755">
    <property type="entry name" value="PhoU-like"/>
    <property type="match status" value="1"/>
</dbReference>
<evidence type="ECO:0000313" key="9">
    <source>
        <dbReference type="Proteomes" id="UP000053091"/>
    </source>
</evidence>
<keyword evidence="4 6" id="KW-1133">Transmembrane helix</keyword>
<feature type="transmembrane region" description="Helical" evidence="6">
    <location>
        <begin position="223"/>
        <end position="245"/>
    </location>
</feature>
<feature type="transmembrane region" description="Helical" evidence="6">
    <location>
        <begin position="186"/>
        <end position="211"/>
    </location>
</feature>
<evidence type="ECO:0000313" key="8">
    <source>
        <dbReference type="EMBL" id="GAP45131.1"/>
    </source>
</evidence>
<dbReference type="PANTHER" id="PTHR10010">
    <property type="entry name" value="SOLUTE CARRIER FAMILY 34 SODIUM PHOSPHATE , MEMBER 2-RELATED"/>
    <property type="match status" value="1"/>
</dbReference>
<dbReference type="GO" id="GO:0005436">
    <property type="term" value="F:sodium:phosphate symporter activity"/>
    <property type="evidence" value="ECO:0007669"/>
    <property type="project" value="InterPro"/>
</dbReference>
<keyword evidence="5 6" id="KW-0472">Membrane</keyword>
<feature type="transmembrane region" description="Helical" evidence="6">
    <location>
        <begin position="53"/>
        <end position="77"/>
    </location>
</feature>
<dbReference type="InterPro" id="IPR003841">
    <property type="entry name" value="Na/Pi_transpt"/>
</dbReference>
<reference evidence="8" key="1">
    <citation type="journal article" date="2015" name="Genome Announc.">
        <title>Draft Genome Sequence of Bacteroidales Strain TBC1, a Novel Isolate from a Methanogenic Wastewater Treatment System.</title>
        <authorList>
            <person name="Tourlousse D.M."/>
            <person name="Matsuura N."/>
            <person name="Sun L."/>
            <person name="Toyonaga M."/>
            <person name="Kuroda K."/>
            <person name="Ohashi A."/>
            <person name="Cruz R."/>
            <person name="Yamaguchi T."/>
            <person name="Sekiguchi Y."/>
        </authorList>
    </citation>
    <scope>NUCLEOTIDE SEQUENCE [LARGE SCALE GENOMIC DNA]</scope>
    <source>
        <strain evidence="8">TBC1</strain>
    </source>
</reference>
<dbReference type="GO" id="GO:0005886">
    <property type="term" value="C:plasma membrane"/>
    <property type="evidence" value="ECO:0007669"/>
    <property type="project" value="UniProtKB-SubCell"/>
</dbReference>
<dbReference type="InterPro" id="IPR004633">
    <property type="entry name" value="NaPi_cotrn-rel/YqeW-like"/>
</dbReference>
<dbReference type="PANTHER" id="PTHR10010:SF46">
    <property type="entry name" value="SODIUM-DEPENDENT PHOSPHATE TRANSPORT PROTEIN 2B"/>
    <property type="match status" value="1"/>
</dbReference>
<dbReference type="STRING" id="1678841.TBC1_12951"/>
<keyword evidence="9" id="KW-1185">Reference proteome</keyword>
<dbReference type="OrthoDB" id="9763003at2"/>
<feature type="transmembrane region" description="Helical" evidence="6">
    <location>
        <begin position="140"/>
        <end position="157"/>
    </location>
</feature>
<dbReference type="NCBIfam" id="NF037997">
    <property type="entry name" value="Na_Pi_symport"/>
    <property type="match status" value="1"/>
</dbReference>
<evidence type="ECO:0000256" key="4">
    <source>
        <dbReference type="ARBA" id="ARBA00022989"/>
    </source>
</evidence>
<evidence type="ECO:0000256" key="1">
    <source>
        <dbReference type="ARBA" id="ARBA00004651"/>
    </source>
</evidence>
<accession>A0A0S7C288</accession>
<feature type="transmembrane region" description="Helical" evidence="6">
    <location>
        <begin position="257"/>
        <end position="279"/>
    </location>
</feature>
<name>A0A0S7C288_9BACT</name>
<evidence type="ECO:0000256" key="2">
    <source>
        <dbReference type="ARBA" id="ARBA00022475"/>
    </source>
</evidence>
<feature type="domain" description="PhoU" evidence="7">
    <location>
        <begin position="369"/>
        <end position="451"/>
    </location>
</feature>
<comment type="subcellular location">
    <subcellularLocation>
        <location evidence="1">Cell membrane</location>
        <topology evidence="1">Multi-pass membrane protein</topology>
    </subcellularLocation>
</comment>
<proteinExistence type="predicted"/>
<dbReference type="Pfam" id="PF02690">
    <property type="entry name" value="Na_Pi_cotrans"/>
    <property type="match status" value="2"/>
</dbReference>
<dbReference type="PATRIC" id="fig|1678841.3.peg.3723"/>
<sequence length="565" mass="63440">MSNANLLLDMLTILGALTLFLFGMKMMSESLQRISGRRLRNIFTNIASNRVKAIVAGLLVTGIIQSSSAVTVMLVSFVNAGLFSLTQALGIMLGANIGTTVTAWLITIFGFKFEFTSILLPVLGLSLPLLFFPGVRTRSFGEFILGFAILFLGLQFMKDAMPGIDEHSPLIEAIASISGNGFFRHLLFAGAGLLITLLIQSSSATIALTFVLCNAGYIDYSAAAAMVLGENLGTTITANIAALMANRAAKRLALGHTLFNLTGLIWAFAFFSFFVQLSYNAADYITGHSPIPAEAINPLGLSVFHTGFNLINTIIFTGFIPVFRKFLEIIIPYKPGEKKSYRLRYFKSRFMAMIEVDILQAREEIYSFGRHVAYMFSLIPEYLTEKREGKYEKIQKKIYKCEEQSDILEREITDYITRIAENDLTEANSRKIRAMLKITDDMESIADQCMQMERTIRKKNEAKAWFTQEMRDDLFALFELVKQALDTMNENLSRDYRPGILAKATEKELLINELRDKLIDLNRQRIDEGEHTYKNAAYYAELLNQCEKLADHIININQAIASNIK</sequence>